<dbReference type="PANTHER" id="PTHR48220">
    <property type="match status" value="1"/>
</dbReference>
<sequence>MKSVIVNFIVIQSWFLVVFCFTTDRQIEYNEVLERDYRIKAGNGPKASDRRKFNGVWPKDPKVLKPTERTIKDGEIPQYIVDSCPLVHLYSEEVYLPGDVADYVQYFELRDELGNIVKRGPLDIKADFSDITGEKSKNLYLTSLDDVTTNPKWLFGDKPDYGTGYIAKAAANLIVVDKGNGWVDAFWFYFYPFNLGPFVTGFGPWGNHIGDWEHSVVRYWDGEPQYLWMSAHSDGGGYLYSAVEKKDHWKVVDGKIEKSVVRRPLIFSARGTHANYPSIGQYAHDIPFFFSPLSDFTDRGTLWDPAMNFYAYTYNGSTATPHGDTEKRIGTDWLYFQGHWGDKKYPWNDKRQRWFFMQWKFIEGPVGPLCKNLERETVCQKIKLTNFWRGCLIRHMIKRGQGLDAERNDLLGDNCGIALYAVRPKWLRSLLRLITWRGAFCFLMDYFTG</sequence>
<dbReference type="GO" id="GO:0000329">
    <property type="term" value="C:fungal-type vacuole membrane"/>
    <property type="evidence" value="ECO:0007669"/>
    <property type="project" value="TreeGrafter"/>
</dbReference>
<name>G8JN08_ERECY</name>
<dbReference type="OrthoDB" id="188042at2759"/>
<keyword evidence="1" id="KW-0732">Signal</keyword>
<dbReference type="FunCoup" id="G8JN08">
    <property type="interactions" value="36"/>
</dbReference>
<dbReference type="AlphaFoldDB" id="G8JN08"/>
<dbReference type="HOGENOM" id="CLU_024079_2_0_1"/>
<evidence type="ECO:0000313" key="3">
    <source>
        <dbReference type="Proteomes" id="UP000006790"/>
    </source>
</evidence>
<proteinExistence type="predicted"/>
<gene>
    <name evidence="2" type="ordered locus">Ecym_1225</name>
</gene>
<feature type="signal peptide" evidence="1">
    <location>
        <begin position="1"/>
        <end position="20"/>
    </location>
</feature>
<evidence type="ECO:0000313" key="2">
    <source>
        <dbReference type="EMBL" id="AET37472.1"/>
    </source>
</evidence>
<protein>
    <recommendedName>
        <fullName evidence="4">Vacuolar protein sorting-associated protein 62</fullName>
    </recommendedName>
</protein>
<organism evidence="2 3">
    <name type="scientific">Eremothecium cymbalariae (strain CBS 270.75 / DBVPG 7215 / KCTC 17166 / NRRL Y-17582)</name>
    <name type="common">Yeast</name>
    <dbReference type="NCBI Taxonomy" id="931890"/>
    <lineage>
        <taxon>Eukaryota</taxon>
        <taxon>Fungi</taxon>
        <taxon>Dikarya</taxon>
        <taxon>Ascomycota</taxon>
        <taxon>Saccharomycotina</taxon>
        <taxon>Saccharomycetes</taxon>
        <taxon>Saccharomycetales</taxon>
        <taxon>Saccharomycetaceae</taxon>
        <taxon>Eremothecium</taxon>
    </lineage>
</organism>
<dbReference type="InterPro" id="IPR053102">
    <property type="entry name" value="VPS_Associated"/>
</dbReference>
<dbReference type="EMBL" id="CP002497">
    <property type="protein sequence ID" value="AET37472.1"/>
    <property type="molecule type" value="Genomic_DNA"/>
</dbReference>
<dbReference type="InParanoid" id="G8JN08"/>
<dbReference type="eggNOG" id="ENOG502RJPB">
    <property type="taxonomic scope" value="Eukaryota"/>
</dbReference>
<dbReference type="GeneID" id="11469632"/>
<keyword evidence="3" id="KW-1185">Reference proteome</keyword>
<evidence type="ECO:0008006" key="4">
    <source>
        <dbReference type="Google" id="ProtNLM"/>
    </source>
</evidence>
<dbReference type="GO" id="GO:0006623">
    <property type="term" value="P:protein targeting to vacuole"/>
    <property type="evidence" value="ECO:0007669"/>
    <property type="project" value="TreeGrafter"/>
</dbReference>
<evidence type="ECO:0000256" key="1">
    <source>
        <dbReference type="SAM" id="SignalP"/>
    </source>
</evidence>
<dbReference type="Proteomes" id="UP000006790">
    <property type="component" value="Chromosome 1"/>
</dbReference>
<dbReference type="RefSeq" id="XP_003644289.1">
    <property type="nucleotide sequence ID" value="XM_003644241.1"/>
</dbReference>
<dbReference type="PANTHER" id="PTHR48220:SF1">
    <property type="entry name" value="VACUOLAR PROTEIN SORTING-ASSOCIATED PROTEIN 62-RELATED"/>
    <property type="match status" value="1"/>
</dbReference>
<feature type="chain" id="PRO_5003510560" description="Vacuolar protein sorting-associated protein 62" evidence="1">
    <location>
        <begin position="21"/>
        <end position="449"/>
    </location>
</feature>
<dbReference type="OMA" id="DAIWYSQ"/>
<dbReference type="KEGG" id="erc:Ecym_1225"/>
<accession>G8JN08</accession>
<reference evidence="3" key="1">
    <citation type="journal article" date="2012" name="G3 (Bethesda)">
        <title>Pichia sorbitophila, an interspecies yeast hybrid reveals early steps of genome resolution following polyploidization.</title>
        <authorList>
            <person name="Leh Louis V."/>
            <person name="Despons L."/>
            <person name="Friedrich A."/>
            <person name="Martin T."/>
            <person name="Durrens P."/>
            <person name="Casaregola S."/>
            <person name="Neuveglise C."/>
            <person name="Fairhead C."/>
            <person name="Marck C."/>
            <person name="Cruz J.A."/>
            <person name="Straub M.L."/>
            <person name="Kugler V."/>
            <person name="Sacerdot C."/>
            <person name="Uzunov Z."/>
            <person name="Thierry A."/>
            <person name="Weiss S."/>
            <person name="Bleykasten C."/>
            <person name="De Montigny J."/>
            <person name="Jacques N."/>
            <person name="Jung P."/>
            <person name="Lemaire M."/>
            <person name="Mallet S."/>
            <person name="Morel G."/>
            <person name="Richard G.F."/>
            <person name="Sarkar A."/>
            <person name="Savel G."/>
            <person name="Schacherer J."/>
            <person name="Seret M.L."/>
            <person name="Talla E."/>
            <person name="Samson G."/>
            <person name="Jubin C."/>
            <person name="Poulain J."/>
            <person name="Vacherie B."/>
            <person name="Barbe V."/>
            <person name="Pelletier E."/>
            <person name="Sherman D.J."/>
            <person name="Westhof E."/>
            <person name="Weissenbach J."/>
            <person name="Baret P.V."/>
            <person name="Wincker P."/>
            <person name="Gaillardin C."/>
            <person name="Dujon B."/>
            <person name="Souciet J.L."/>
        </authorList>
    </citation>
    <scope>NUCLEOTIDE SEQUENCE [LARGE SCALE GENOMIC DNA]</scope>
    <source>
        <strain evidence="3">CBS 270.75 / DBVPG 7215 / KCTC 17166 / NRRL Y-17582</strain>
    </source>
</reference>